<name>A0A9Q1QEP9_9CARY</name>
<sequence length="199" mass="21767">MKYIKSKAKAPSDVYLVRICKERVQCPRIRAFTILVLIEKFTRETYIKRGTTKAFFSQQLDGEVDSDKERWKKERVGGKRSAARATQRSNAGAKTAQKVGKDREKPVLELRKRRRPVANEAAPVSGSSSASDKEGSAFEGVDEGTDNSASSSSLSPEAEVSGSSGDVDMTACCDRSTHMRRVSTGLLVGGGKKREVLHP</sequence>
<feature type="compositionally biased region" description="Basic and acidic residues" evidence="1">
    <location>
        <begin position="99"/>
        <end position="110"/>
    </location>
</feature>
<dbReference type="AlphaFoldDB" id="A0A9Q1QEP9"/>
<evidence type="ECO:0000313" key="3">
    <source>
        <dbReference type="Proteomes" id="UP001153076"/>
    </source>
</evidence>
<organism evidence="2 3">
    <name type="scientific">Carnegiea gigantea</name>
    <dbReference type="NCBI Taxonomy" id="171969"/>
    <lineage>
        <taxon>Eukaryota</taxon>
        <taxon>Viridiplantae</taxon>
        <taxon>Streptophyta</taxon>
        <taxon>Embryophyta</taxon>
        <taxon>Tracheophyta</taxon>
        <taxon>Spermatophyta</taxon>
        <taxon>Magnoliopsida</taxon>
        <taxon>eudicotyledons</taxon>
        <taxon>Gunneridae</taxon>
        <taxon>Pentapetalae</taxon>
        <taxon>Caryophyllales</taxon>
        <taxon>Cactineae</taxon>
        <taxon>Cactaceae</taxon>
        <taxon>Cactoideae</taxon>
        <taxon>Echinocereeae</taxon>
        <taxon>Carnegiea</taxon>
    </lineage>
</organism>
<evidence type="ECO:0000313" key="2">
    <source>
        <dbReference type="EMBL" id="KAJ8439633.1"/>
    </source>
</evidence>
<protein>
    <submittedName>
        <fullName evidence="2">Uncharacterized protein</fullName>
    </submittedName>
</protein>
<dbReference type="Proteomes" id="UP001153076">
    <property type="component" value="Unassembled WGS sequence"/>
</dbReference>
<accession>A0A9Q1QEP9</accession>
<dbReference type="EMBL" id="JAKOGI010000214">
    <property type="protein sequence ID" value="KAJ8439633.1"/>
    <property type="molecule type" value="Genomic_DNA"/>
</dbReference>
<proteinExistence type="predicted"/>
<gene>
    <name evidence="2" type="ORF">Cgig2_021009</name>
</gene>
<feature type="compositionally biased region" description="Basic and acidic residues" evidence="1">
    <location>
        <begin position="66"/>
        <end position="77"/>
    </location>
</feature>
<feature type="compositionally biased region" description="Low complexity" evidence="1">
    <location>
        <begin position="148"/>
        <end position="164"/>
    </location>
</feature>
<keyword evidence="3" id="KW-1185">Reference proteome</keyword>
<feature type="region of interest" description="Disordered" evidence="1">
    <location>
        <begin position="66"/>
        <end position="170"/>
    </location>
</feature>
<evidence type="ECO:0000256" key="1">
    <source>
        <dbReference type="SAM" id="MobiDB-lite"/>
    </source>
</evidence>
<reference evidence="2" key="1">
    <citation type="submission" date="2022-04" db="EMBL/GenBank/DDBJ databases">
        <title>Carnegiea gigantea Genome sequencing and assembly v2.</title>
        <authorList>
            <person name="Copetti D."/>
            <person name="Sanderson M.J."/>
            <person name="Burquez A."/>
            <person name="Wojciechowski M.F."/>
        </authorList>
    </citation>
    <scope>NUCLEOTIDE SEQUENCE</scope>
    <source>
        <strain evidence="2">SGP5-SGP5p</strain>
        <tissue evidence="2">Aerial part</tissue>
    </source>
</reference>
<comment type="caution">
    <text evidence="2">The sequence shown here is derived from an EMBL/GenBank/DDBJ whole genome shotgun (WGS) entry which is preliminary data.</text>
</comment>